<dbReference type="GO" id="GO:0005254">
    <property type="term" value="F:chloride channel activity"/>
    <property type="evidence" value="ECO:0007669"/>
    <property type="project" value="UniProtKB-KW"/>
</dbReference>
<dbReference type="GeneTree" id="ENSGT00940000159906"/>
<keyword evidence="20" id="KW-1185">Reference proteome</keyword>
<proteinExistence type="predicted"/>
<evidence type="ECO:0000256" key="7">
    <source>
        <dbReference type="ARBA" id="ARBA00023065"/>
    </source>
</evidence>
<evidence type="ECO:0000256" key="4">
    <source>
        <dbReference type="ARBA" id="ARBA00022729"/>
    </source>
</evidence>
<dbReference type="InterPro" id="IPR006029">
    <property type="entry name" value="Neurotrans-gated_channel_TM"/>
</dbReference>
<keyword evidence="4" id="KW-0732">Signal</keyword>
<dbReference type="Proteomes" id="UP000472266">
    <property type="component" value="Unplaced"/>
</dbReference>
<dbReference type="GO" id="GO:0045211">
    <property type="term" value="C:postsynaptic membrane"/>
    <property type="evidence" value="ECO:0007669"/>
    <property type="project" value="UniProtKB-SubCell"/>
</dbReference>
<keyword evidence="5 17" id="KW-1133">Transmembrane helix</keyword>
<dbReference type="SUPFAM" id="SSF90112">
    <property type="entry name" value="Neurotransmitter-gated ion-channel transmembrane pore"/>
    <property type="match status" value="1"/>
</dbReference>
<dbReference type="FunFam" id="1.20.58.390:FF:000005">
    <property type="entry name" value="Putative gamma-aminobutyric acid receptor subunit rho-2-like"/>
    <property type="match status" value="1"/>
</dbReference>
<reference evidence="19" key="2">
    <citation type="submission" date="2025-09" db="UniProtKB">
        <authorList>
            <consortium name="Ensembl"/>
        </authorList>
    </citation>
    <scope>IDENTIFICATION</scope>
</reference>
<evidence type="ECO:0000313" key="20">
    <source>
        <dbReference type="Proteomes" id="UP000472266"/>
    </source>
</evidence>
<evidence type="ECO:0000256" key="17">
    <source>
        <dbReference type="SAM" id="Phobius"/>
    </source>
</evidence>
<keyword evidence="3 17" id="KW-0812">Transmembrane</keyword>
<evidence type="ECO:0000256" key="6">
    <source>
        <dbReference type="ARBA" id="ARBA00023018"/>
    </source>
</evidence>
<name>A0A672UHB3_STRHB</name>
<keyword evidence="11" id="KW-0325">Glycoprotein</keyword>
<accession>A0A672UHB3</accession>
<evidence type="ECO:0000256" key="3">
    <source>
        <dbReference type="ARBA" id="ARBA00022692"/>
    </source>
</evidence>
<evidence type="ECO:0000313" key="19">
    <source>
        <dbReference type="Ensembl" id="ENSSHBP00005014563.1"/>
    </source>
</evidence>
<feature type="transmembrane region" description="Helical" evidence="17">
    <location>
        <begin position="53"/>
        <end position="75"/>
    </location>
</feature>
<evidence type="ECO:0000256" key="1">
    <source>
        <dbReference type="ARBA" id="ARBA00022448"/>
    </source>
</evidence>
<keyword evidence="9" id="KW-1015">Disulfide bond</keyword>
<evidence type="ECO:0000256" key="2">
    <source>
        <dbReference type="ARBA" id="ARBA00022475"/>
    </source>
</evidence>
<reference evidence="19" key="1">
    <citation type="submission" date="2025-08" db="UniProtKB">
        <authorList>
            <consortium name="Ensembl"/>
        </authorList>
    </citation>
    <scope>IDENTIFICATION</scope>
</reference>
<evidence type="ECO:0000256" key="10">
    <source>
        <dbReference type="ARBA" id="ARBA00023173"/>
    </source>
</evidence>
<dbReference type="InterPro" id="IPR036719">
    <property type="entry name" value="Neuro-gated_channel_TM_sf"/>
</dbReference>
<dbReference type="AlphaFoldDB" id="A0A672UHB3"/>
<comment type="subcellular location">
    <subcellularLocation>
        <location evidence="16">Postsynaptic cell membrane</location>
        <topology evidence="16">Multi-pass membrane protein</topology>
    </subcellularLocation>
</comment>
<dbReference type="InParanoid" id="A0A672UHB3"/>
<dbReference type="GO" id="GO:0034707">
    <property type="term" value="C:chloride channel complex"/>
    <property type="evidence" value="ECO:0007669"/>
    <property type="project" value="UniProtKB-KW"/>
</dbReference>
<gene>
    <name evidence="19" type="primary">GABRR3</name>
</gene>
<protein>
    <recommendedName>
        <fullName evidence="18">Neurotransmitter-gated ion-channel transmembrane domain-containing protein</fullName>
    </recommendedName>
</protein>
<evidence type="ECO:0000256" key="12">
    <source>
        <dbReference type="ARBA" id="ARBA00023214"/>
    </source>
</evidence>
<evidence type="ECO:0000256" key="9">
    <source>
        <dbReference type="ARBA" id="ARBA00023157"/>
    </source>
</evidence>
<keyword evidence="10" id="KW-0869">Chloride channel</keyword>
<feature type="transmembrane region" description="Helical" evidence="17">
    <location>
        <begin position="20"/>
        <end position="41"/>
    </location>
</feature>
<keyword evidence="7" id="KW-0406">Ion transport</keyword>
<keyword evidence="13" id="KW-0628">Postsynaptic cell membrane</keyword>
<dbReference type="Ensembl" id="ENSSHBT00005017498.1">
    <property type="protein sequence ID" value="ENSSHBP00005014563.1"/>
    <property type="gene ID" value="ENSSHBG00005012769.1"/>
</dbReference>
<dbReference type="InterPro" id="IPR038050">
    <property type="entry name" value="Neuro_actylchol_rec"/>
</dbReference>
<evidence type="ECO:0000256" key="15">
    <source>
        <dbReference type="ARBA" id="ARBA00024167"/>
    </source>
</evidence>
<evidence type="ECO:0000256" key="13">
    <source>
        <dbReference type="ARBA" id="ARBA00023257"/>
    </source>
</evidence>
<dbReference type="InterPro" id="IPR006028">
    <property type="entry name" value="GABAA/Glycine_rcpt"/>
</dbReference>
<dbReference type="Pfam" id="PF02932">
    <property type="entry name" value="Neur_chan_memb"/>
    <property type="match status" value="1"/>
</dbReference>
<dbReference type="OMA" id="HDSKTDM"/>
<evidence type="ECO:0000256" key="14">
    <source>
        <dbReference type="ARBA" id="ARBA00023303"/>
    </source>
</evidence>
<dbReference type="InterPro" id="IPR006201">
    <property type="entry name" value="Neur_channel"/>
</dbReference>
<sequence>MVMLSWVSFWIDRRAVPSRVSLGITTVLTMSTIMTGVSASMSQVSYIKATDMYLWTSFLFVFLSVIKYAAVNYLTTTEERKQLKKRGKASGMYSIDAVQAMAFHGCFQDMDVDTDLTAFSDCCEENESRARAASVSSVDTTRIKRKRSLKGSMGRIILQNNHVIDPYSRIIFPSVYIMFDFFLPGFVHMNKTDYKLDISLCIGVASCFKNNATAGEERVKSFRN</sequence>
<dbReference type="PANTHER" id="PTHR18945">
    <property type="entry name" value="NEUROTRANSMITTER GATED ION CHANNEL"/>
    <property type="match status" value="1"/>
</dbReference>
<keyword evidence="2" id="KW-1003">Cell membrane</keyword>
<keyword evidence="12" id="KW-0868">Chloride</keyword>
<keyword evidence="1" id="KW-0813">Transport</keyword>
<evidence type="ECO:0000256" key="11">
    <source>
        <dbReference type="ARBA" id="ARBA00023180"/>
    </source>
</evidence>
<feature type="domain" description="Neurotransmitter-gated ion-channel transmembrane" evidence="18">
    <location>
        <begin position="1"/>
        <end position="86"/>
    </location>
</feature>
<keyword evidence="6" id="KW-0770">Synapse</keyword>
<evidence type="ECO:0000259" key="18">
    <source>
        <dbReference type="Pfam" id="PF02932"/>
    </source>
</evidence>
<evidence type="ECO:0000256" key="8">
    <source>
        <dbReference type="ARBA" id="ARBA00023136"/>
    </source>
</evidence>
<comment type="catalytic activity">
    <reaction evidence="15">
        <text>chloride(in) = chloride(out)</text>
        <dbReference type="Rhea" id="RHEA:29823"/>
        <dbReference type="ChEBI" id="CHEBI:17996"/>
    </reaction>
</comment>
<dbReference type="Gene3D" id="1.20.58.390">
    <property type="entry name" value="Neurotransmitter-gated ion-channel transmembrane domain"/>
    <property type="match status" value="1"/>
</dbReference>
<organism evidence="19 20">
    <name type="scientific">Strigops habroptila</name>
    <name type="common">Kakapo</name>
    <dbReference type="NCBI Taxonomy" id="2489341"/>
    <lineage>
        <taxon>Eukaryota</taxon>
        <taxon>Metazoa</taxon>
        <taxon>Chordata</taxon>
        <taxon>Craniata</taxon>
        <taxon>Vertebrata</taxon>
        <taxon>Euteleostomi</taxon>
        <taxon>Archelosauria</taxon>
        <taxon>Archosauria</taxon>
        <taxon>Dinosauria</taxon>
        <taxon>Saurischia</taxon>
        <taxon>Theropoda</taxon>
        <taxon>Coelurosauria</taxon>
        <taxon>Aves</taxon>
        <taxon>Neognathae</taxon>
        <taxon>Neoaves</taxon>
        <taxon>Telluraves</taxon>
        <taxon>Australaves</taxon>
        <taxon>Psittaciformes</taxon>
        <taxon>Psittacidae</taxon>
        <taxon>Strigops</taxon>
    </lineage>
</organism>
<evidence type="ECO:0000256" key="5">
    <source>
        <dbReference type="ARBA" id="ARBA00022989"/>
    </source>
</evidence>
<keyword evidence="8 17" id="KW-0472">Membrane</keyword>
<dbReference type="PRINTS" id="PR00253">
    <property type="entry name" value="GABAARECEPTR"/>
</dbReference>
<dbReference type="GO" id="GO:0004888">
    <property type="term" value="F:transmembrane signaling receptor activity"/>
    <property type="evidence" value="ECO:0007669"/>
    <property type="project" value="InterPro"/>
</dbReference>
<evidence type="ECO:0000256" key="16">
    <source>
        <dbReference type="ARBA" id="ARBA00034104"/>
    </source>
</evidence>
<keyword evidence="14" id="KW-0407">Ion channel</keyword>